<dbReference type="AlphaFoldDB" id="A0A840VW28"/>
<dbReference type="Pfam" id="PF05013">
    <property type="entry name" value="FGase"/>
    <property type="match status" value="1"/>
</dbReference>
<dbReference type="Gene3D" id="3.40.630.40">
    <property type="entry name" value="Zn-dependent exopeptidases"/>
    <property type="match status" value="1"/>
</dbReference>
<sequence length="291" mass="32119">MRDLSPFTLLRPQCQSAALVLTSPHSGRYYGVEFLAQARLDAQAIRRSEDSYVEELFGGAPALGVPLLAAEFPRAWCDANREPWELDPSMFADELPDYVNRHSSRVAAGLGTIARIVGTGEPIYARKLSFADAEARVRTCWQPFHEALAGLIEETQAEFGHCLVLDCHSMPTPPGRNANRPDIVLGDGHGTSCTPAWTAYIESLLTGYGFSVRRNDPYAGGFITRHYGRPREGVQVVQLEVARGLYMHERQFARNARFALVQERLSGFLRDMADAMRLWGGAGPGYCAAAE</sequence>
<name>A0A840VW28_9PROT</name>
<dbReference type="EMBL" id="JACHFJ010000015">
    <property type="protein sequence ID" value="MBB5374332.1"/>
    <property type="molecule type" value="Genomic_DNA"/>
</dbReference>
<dbReference type="SUPFAM" id="SSF53187">
    <property type="entry name" value="Zn-dependent exopeptidases"/>
    <property type="match status" value="1"/>
</dbReference>
<accession>A0A840VW28</accession>
<dbReference type="EC" id="3.5.1.68" evidence="1"/>
<organism evidence="1 2">
    <name type="scientific">Acidocella aromatica</name>
    <dbReference type="NCBI Taxonomy" id="1303579"/>
    <lineage>
        <taxon>Bacteria</taxon>
        <taxon>Pseudomonadati</taxon>
        <taxon>Pseudomonadota</taxon>
        <taxon>Alphaproteobacteria</taxon>
        <taxon>Acetobacterales</taxon>
        <taxon>Acidocellaceae</taxon>
        <taxon>Acidocella</taxon>
    </lineage>
</organism>
<comment type="caution">
    <text evidence="1">The sequence shown here is derived from an EMBL/GenBank/DDBJ whole genome shotgun (WGS) entry which is preliminary data.</text>
</comment>
<keyword evidence="2" id="KW-1185">Reference proteome</keyword>
<evidence type="ECO:0000313" key="2">
    <source>
        <dbReference type="Proteomes" id="UP000553706"/>
    </source>
</evidence>
<gene>
    <name evidence="1" type="ORF">HNP71_002604</name>
</gene>
<dbReference type="GO" id="GO:0050129">
    <property type="term" value="F:N-formylglutamate deformylase activity"/>
    <property type="evidence" value="ECO:0007669"/>
    <property type="project" value="UniProtKB-EC"/>
</dbReference>
<protein>
    <submittedName>
        <fullName evidence="1">N-formylglutamate deformylase</fullName>
        <ecNumber evidence="1">3.5.1.68</ecNumber>
    </submittedName>
</protein>
<evidence type="ECO:0000313" key="1">
    <source>
        <dbReference type="EMBL" id="MBB5374332.1"/>
    </source>
</evidence>
<reference evidence="1 2" key="1">
    <citation type="submission" date="2020-08" db="EMBL/GenBank/DDBJ databases">
        <title>Genomic Encyclopedia of Type Strains, Phase IV (KMG-IV): sequencing the most valuable type-strain genomes for metagenomic binning, comparative biology and taxonomic classification.</title>
        <authorList>
            <person name="Goeker M."/>
        </authorList>
    </citation>
    <scope>NUCLEOTIDE SEQUENCE [LARGE SCALE GENOMIC DNA]</scope>
    <source>
        <strain evidence="1 2">DSM 27026</strain>
    </source>
</reference>
<dbReference type="InterPro" id="IPR007709">
    <property type="entry name" value="N-FG_amidohydro"/>
</dbReference>
<keyword evidence="1" id="KW-0378">Hydrolase</keyword>
<dbReference type="Proteomes" id="UP000553706">
    <property type="component" value="Unassembled WGS sequence"/>
</dbReference>
<proteinExistence type="predicted"/>
<dbReference type="RefSeq" id="WP_183267354.1">
    <property type="nucleotide sequence ID" value="NZ_JACHFJ010000015.1"/>
</dbReference>